<dbReference type="Pfam" id="PF00919">
    <property type="entry name" value="UPF0004"/>
    <property type="match status" value="1"/>
</dbReference>
<dbReference type="FunFam" id="3.40.50.12160:FF:000003">
    <property type="entry name" value="CDK5 regulatory subunit-associated protein 1"/>
    <property type="match status" value="1"/>
</dbReference>
<dbReference type="FunFam" id="3.80.30.20:FF:000003">
    <property type="entry name" value="CDK5 regulatory subunit-associated protein 1"/>
    <property type="match status" value="1"/>
</dbReference>
<dbReference type="SFLD" id="SFLDS00029">
    <property type="entry name" value="Radical_SAM"/>
    <property type="match status" value="1"/>
</dbReference>
<dbReference type="PROSITE" id="PS01278">
    <property type="entry name" value="MTTASE_RADICAL"/>
    <property type="match status" value="1"/>
</dbReference>
<evidence type="ECO:0000259" key="8">
    <source>
        <dbReference type="PROSITE" id="PS50926"/>
    </source>
</evidence>
<dbReference type="SUPFAM" id="SSF102114">
    <property type="entry name" value="Radical SAM enzymes"/>
    <property type="match status" value="1"/>
</dbReference>
<evidence type="ECO:0000256" key="2">
    <source>
        <dbReference type="ARBA" id="ARBA00009815"/>
    </source>
</evidence>
<keyword evidence="6" id="KW-0408">Iron</keyword>
<evidence type="ECO:0000256" key="7">
    <source>
        <dbReference type="ARBA" id="ARBA00023014"/>
    </source>
</evidence>
<evidence type="ECO:0000256" key="5">
    <source>
        <dbReference type="ARBA" id="ARBA00022723"/>
    </source>
</evidence>
<dbReference type="PROSITE" id="PS50926">
    <property type="entry name" value="TRAM"/>
    <property type="match status" value="1"/>
</dbReference>
<dbReference type="PANTHER" id="PTHR43020:SF2">
    <property type="entry name" value="MITOCHONDRIAL TRNA METHYLTHIOTRANSFERASE CDK5RAP1"/>
    <property type="match status" value="1"/>
</dbReference>
<dbReference type="PANTHER" id="PTHR43020">
    <property type="entry name" value="CDK5 REGULATORY SUBUNIT-ASSOCIATED PROTEIN 1"/>
    <property type="match status" value="1"/>
</dbReference>
<evidence type="ECO:0008006" key="13">
    <source>
        <dbReference type="Google" id="ProtNLM"/>
    </source>
</evidence>
<dbReference type="GO" id="GO:0005829">
    <property type="term" value="C:cytosol"/>
    <property type="evidence" value="ECO:0007669"/>
    <property type="project" value="TreeGrafter"/>
</dbReference>
<dbReference type="InterPro" id="IPR005839">
    <property type="entry name" value="Methylthiotransferase"/>
</dbReference>
<dbReference type="SFLD" id="SFLDG01082">
    <property type="entry name" value="B12-binding_domain_containing"/>
    <property type="match status" value="1"/>
</dbReference>
<dbReference type="PROSITE" id="PS51449">
    <property type="entry name" value="MTTASE_N"/>
    <property type="match status" value="1"/>
</dbReference>
<dbReference type="SFLD" id="SFLDG01061">
    <property type="entry name" value="methylthiotransferase"/>
    <property type="match status" value="1"/>
</dbReference>
<dbReference type="SFLD" id="SFLDF00413">
    <property type="entry name" value="CDK5RAP1"/>
    <property type="match status" value="1"/>
</dbReference>
<keyword evidence="3" id="KW-0004">4Fe-4S</keyword>
<dbReference type="InterPro" id="IPR007197">
    <property type="entry name" value="rSAM"/>
</dbReference>
<dbReference type="InterPro" id="IPR020612">
    <property type="entry name" value="Methylthiotransferase_CS"/>
</dbReference>
<evidence type="ECO:0000256" key="3">
    <source>
        <dbReference type="ARBA" id="ARBA00022485"/>
    </source>
</evidence>
<evidence type="ECO:0000313" key="11">
    <source>
        <dbReference type="EMBL" id="KAF8568875.1"/>
    </source>
</evidence>
<evidence type="ECO:0000256" key="6">
    <source>
        <dbReference type="ARBA" id="ARBA00023004"/>
    </source>
</evidence>
<evidence type="ECO:0000256" key="1">
    <source>
        <dbReference type="ARBA" id="ARBA00001966"/>
    </source>
</evidence>
<dbReference type="InterPro" id="IPR002792">
    <property type="entry name" value="TRAM_dom"/>
</dbReference>
<keyword evidence="12" id="KW-1185">Reference proteome</keyword>
<dbReference type="GO" id="GO:0051539">
    <property type="term" value="F:4 iron, 4 sulfur cluster binding"/>
    <property type="evidence" value="ECO:0007669"/>
    <property type="project" value="UniProtKB-KW"/>
</dbReference>
<dbReference type="InterPro" id="IPR013848">
    <property type="entry name" value="Methylthiotransferase_N"/>
</dbReference>
<evidence type="ECO:0000259" key="9">
    <source>
        <dbReference type="PROSITE" id="PS51449"/>
    </source>
</evidence>
<accession>A0A8T0DLS3</accession>
<sequence length="573" mass="65085">MNLTVLWRRVVPKCFPIKYEFRRFASPNHSKVFFETYGCQMNHSDTEVAKSLLNKAGFQQASSLQECDVVLLMTCAVRESAEMKIWKRLHYIRNLSKYKNRKIRIGVLGCMAERLKEQLLSGQCPNSLSRDDSIGQLNRSNSPRPRVLSIGADFVCGPDAYRDLPRLIEDSYAGIQGASVALSMEETYADVAPIRLCSVVESESCQTQSRLSPFAFLSVMRGCDNMCTYCIVPFVRGRERSRPLNSILDEARQLFDEGVREITLLGQNVNSYCDRSEKPDQSANLQQQTTSHLTPGFRTIYRLRDGGLRFVDLLDQVSRISPELRVRFTSPHPKDFPTEVLQLIGERPNICSHLHLPAQSGSEAVLERMGRGYTPTAYRNLVDTVRMYIPDVAITSDFIAGFCGETEEDHSETVRLIRDVGYSFIFCYPYSIREKTRAHRRMHDDVSKETKVRRQSELKVAGRETSLRFNQSQIGRLQLVLVEGISRRSPSDMYGRNDFNTKVILSRVVPTETTSSYSAVPLTLEPGDYVAVEICSANSQTLHGRVLRKITLKEFYEQNFLDVAVNRTPTGSQ</sequence>
<dbReference type="GO" id="GO:0060255">
    <property type="term" value="P:regulation of macromolecule metabolic process"/>
    <property type="evidence" value="ECO:0007669"/>
    <property type="project" value="UniProtKB-ARBA"/>
</dbReference>
<comment type="caution">
    <text evidence="11">The sequence shown here is derived from an EMBL/GenBank/DDBJ whole genome shotgun (WGS) entry which is preliminary data.</text>
</comment>
<keyword evidence="7" id="KW-0411">Iron-sulfur</keyword>
<dbReference type="Pfam" id="PF04055">
    <property type="entry name" value="Radical_SAM"/>
    <property type="match status" value="1"/>
</dbReference>
<dbReference type="GO" id="GO:0035597">
    <property type="term" value="F:tRNA-2-methylthio-N(6)-dimethylallyladenosine(37) synthase activity"/>
    <property type="evidence" value="ECO:0007669"/>
    <property type="project" value="TreeGrafter"/>
</dbReference>
<proteinExistence type="inferred from homology"/>
<protein>
    <recommendedName>
        <fullName evidence="13">tRNA-2-methylthio-N6-dimethylallyladenosine synthase</fullName>
    </recommendedName>
</protein>
<feature type="domain" description="Radical SAM core" evidence="10">
    <location>
        <begin position="209"/>
        <end position="468"/>
    </location>
</feature>
<name>A0A8T0DLS3_9TREM</name>
<evidence type="ECO:0000256" key="4">
    <source>
        <dbReference type="ARBA" id="ARBA00022691"/>
    </source>
</evidence>
<dbReference type="InterPro" id="IPR006638">
    <property type="entry name" value="Elp3/MiaA/NifB-like_rSAM"/>
</dbReference>
<dbReference type="Proteomes" id="UP000699462">
    <property type="component" value="Unassembled WGS sequence"/>
</dbReference>
<dbReference type="InterPro" id="IPR058240">
    <property type="entry name" value="rSAM_sf"/>
</dbReference>
<dbReference type="OrthoDB" id="190098at2759"/>
<dbReference type="GO" id="GO:0005739">
    <property type="term" value="C:mitochondrion"/>
    <property type="evidence" value="ECO:0007669"/>
    <property type="project" value="TreeGrafter"/>
</dbReference>
<dbReference type="SMART" id="SM00729">
    <property type="entry name" value="Elp3"/>
    <property type="match status" value="1"/>
</dbReference>
<comment type="cofactor">
    <cofactor evidence="1">
        <name>[4Fe-4S] cluster</name>
        <dbReference type="ChEBI" id="CHEBI:49883"/>
    </cofactor>
</comment>
<dbReference type="AlphaFoldDB" id="A0A8T0DLS3"/>
<dbReference type="Pfam" id="PF01938">
    <property type="entry name" value="TRAM"/>
    <property type="match status" value="1"/>
</dbReference>
<dbReference type="GO" id="GO:0046872">
    <property type="term" value="F:metal ion binding"/>
    <property type="evidence" value="ECO:0007669"/>
    <property type="project" value="UniProtKB-KW"/>
</dbReference>
<feature type="domain" description="MTTase N-terminal" evidence="9">
    <location>
        <begin position="30"/>
        <end position="173"/>
    </location>
</feature>
<reference evidence="11 12" key="1">
    <citation type="submission" date="2019-07" db="EMBL/GenBank/DDBJ databases">
        <title>Annotation for the trematode Paragonimus westermani.</title>
        <authorList>
            <person name="Choi Y.-J."/>
        </authorList>
    </citation>
    <scope>NUCLEOTIDE SEQUENCE [LARGE SCALE GENOMIC DNA]</scope>
    <source>
        <strain evidence="11">180907_Pwestermani</strain>
    </source>
</reference>
<comment type="similarity">
    <text evidence="2">Belongs to the methylthiotransferase family. MiaB subfamily.</text>
</comment>
<organism evidence="11 12">
    <name type="scientific">Paragonimus westermani</name>
    <dbReference type="NCBI Taxonomy" id="34504"/>
    <lineage>
        <taxon>Eukaryota</taxon>
        <taxon>Metazoa</taxon>
        <taxon>Spiralia</taxon>
        <taxon>Lophotrochozoa</taxon>
        <taxon>Platyhelminthes</taxon>
        <taxon>Trematoda</taxon>
        <taxon>Digenea</taxon>
        <taxon>Plagiorchiida</taxon>
        <taxon>Troglotremata</taxon>
        <taxon>Troglotrematidae</taxon>
        <taxon>Paragonimus</taxon>
    </lineage>
</organism>
<feature type="domain" description="TRAM" evidence="8">
    <location>
        <begin position="471"/>
        <end position="548"/>
    </location>
</feature>
<dbReference type="InterPro" id="IPR038135">
    <property type="entry name" value="Methylthiotransferase_N_sf"/>
</dbReference>
<dbReference type="Gene3D" id="3.40.50.12160">
    <property type="entry name" value="Methylthiotransferase, N-terminal domain"/>
    <property type="match status" value="1"/>
</dbReference>
<dbReference type="PROSITE" id="PS51918">
    <property type="entry name" value="RADICAL_SAM"/>
    <property type="match status" value="1"/>
</dbReference>
<gene>
    <name evidence="11" type="ORF">P879_02777</name>
</gene>
<keyword evidence="4" id="KW-0949">S-adenosyl-L-methionine</keyword>
<keyword evidence="5" id="KW-0479">Metal-binding</keyword>
<evidence type="ECO:0000259" key="10">
    <source>
        <dbReference type="PROSITE" id="PS51918"/>
    </source>
</evidence>
<dbReference type="Gene3D" id="3.80.30.20">
    <property type="entry name" value="tm_1862 like domain"/>
    <property type="match status" value="1"/>
</dbReference>
<evidence type="ECO:0000313" key="12">
    <source>
        <dbReference type="Proteomes" id="UP000699462"/>
    </source>
</evidence>
<dbReference type="InterPro" id="IPR023404">
    <property type="entry name" value="rSAM_horseshoe"/>
</dbReference>
<dbReference type="EMBL" id="JTDF01002364">
    <property type="protein sequence ID" value="KAF8568875.1"/>
    <property type="molecule type" value="Genomic_DNA"/>
</dbReference>
<dbReference type="NCBIfam" id="TIGR00089">
    <property type="entry name" value="MiaB/RimO family radical SAM methylthiotransferase"/>
    <property type="match status" value="1"/>
</dbReference>
<dbReference type="GO" id="GO:0080090">
    <property type="term" value="P:regulation of primary metabolic process"/>
    <property type="evidence" value="ECO:0007669"/>
    <property type="project" value="UniProtKB-ARBA"/>
</dbReference>